<evidence type="ECO:0000313" key="2">
    <source>
        <dbReference type="Proteomes" id="UP000462363"/>
    </source>
</evidence>
<reference evidence="1 2" key="1">
    <citation type="submission" date="2019-08" db="EMBL/GenBank/DDBJ databases">
        <title>In-depth cultivation of the pig gut microbiome towards novel bacterial diversity and tailored functional studies.</title>
        <authorList>
            <person name="Wylensek D."/>
            <person name="Hitch T.C.A."/>
            <person name="Clavel T."/>
        </authorList>
    </citation>
    <scope>NUCLEOTIDE SEQUENCE [LARGE SCALE GENOMIC DNA]</scope>
    <source>
        <strain evidence="1 2">BL-389-WT-3D</strain>
    </source>
</reference>
<evidence type="ECO:0000313" key="1">
    <source>
        <dbReference type="EMBL" id="MSS42058.1"/>
    </source>
</evidence>
<dbReference type="Proteomes" id="UP000462363">
    <property type="component" value="Unassembled WGS sequence"/>
</dbReference>
<evidence type="ECO:0008006" key="3">
    <source>
        <dbReference type="Google" id="ProtNLM"/>
    </source>
</evidence>
<comment type="caution">
    <text evidence="1">The sequence shown here is derived from an EMBL/GenBank/DDBJ whole genome shotgun (WGS) entry which is preliminary data.</text>
</comment>
<gene>
    <name evidence="1" type="ORF">FYJ37_17600</name>
</gene>
<dbReference type="InterPro" id="IPR011042">
    <property type="entry name" value="6-blade_b-propeller_TolB-like"/>
</dbReference>
<dbReference type="InterPro" id="IPR050952">
    <property type="entry name" value="TRIM-NHL_E3_ligases"/>
</dbReference>
<dbReference type="GO" id="GO:0043161">
    <property type="term" value="P:proteasome-mediated ubiquitin-dependent protein catabolic process"/>
    <property type="evidence" value="ECO:0007669"/>
    <property type="project" value="TreeGrafter"/>
</dbReference>
<sequence>MSDNNKDYEKIAWTIKDIEIISPAGILCREKDLLVVDKDSSQIVCSDYEGNMLKCIGTMGNGKVEFMNPTGIAAFGNMIYIIDSGNKRVQVLDENFQFVKEIKTENESDPSIVYENIAVESEDTIYLCGDSLTSRSIDKWKNGEMVRIEENYYGSLYGRDGKIYAVNRGNIAVDPNEKIMTVIAGKNNLFQIKKDKMYPLCELPEGLVINAFVVTEDSIVLNSNKLLKVYIFGKDGEYEKQVAKFDEWKQKADLRNYLAVQGEEAVWISNPSTGEIFCMRKK</sequence>
<dbReference type="GO" id="GO:0008270">
    <property type="term" value="F:zinc ion binding"/>
    <property type="evidence" value="ECO:0007669"/>
    <property type="project" value="UniProtKB-KW"/>
</dbReference>
<organism evidence="1 2">
    <name type="scientific">Clostridium scindens (strain JCM 10418 / VPI 12708)</name>
    <dbReference type="NCBI Taxonomy" id="29347"/>
    <lineage>
        <taxon>Bacteria</taxon>
        <taxon>Bacillati</taxon>
        <taxon>Bacillota</taxon>
        <taxon>Clostridia</taxon>
        <taxon>Lachnospirales</taxon>
        <taxon>Lachnospiraceae</taxon>
    </lineage>
</organism>
<dbReference type="AlphaFoldDB" id="A0A844F6C3"/>
<protein>
    <recommendedName>
        <fullName evidence="3">NHL repeat protein</fullName>
    </recommendedName>
</protein>
<dbReference type="EMBL" id="VUMB01000078">
    <property type="protein sequence ID" value="MSS42058.1"/>
    <property type="molecule type" value="Genomic_DNA"/>
</dbReference>
<dbReference type="PANTHER" id="PTHR24104">
    <property type="entry name" value="E3 UBIQUITIN-PROTEIN LIGASE NHLRC1-RELATED"/>
    <property type="match status" value="1"/>
</dbReference>
<dbReference type="GO" id="GO:0061630">
    <property type="term" value="F:ubiquitin protein ligase activity"/>
    <property type="evidence" value="ECO:0007669"/>
    <property type="project" value="TreeGrafter"/>
</dbReference>
<dbReference type="Gene3D" id="2.120.10.30">
    <property type="entry name" value="TolB, C-terminal domain"/>
    <property type="match status" value="1"/>
</dbReference>
<dbReference type="GO" id="GO:0000209">
    <property type="term" value="P:protein polyubiquitination"/>
    <property type="evidence" value="ECO:0007669"/>
    <property type="project" value="TreeGrafter"/>
</dbReference>
<dbReference type="PANTHER" id="PTHR24104:SF25">
    <property type="entry name" value="PROTEIN LIN-41"/>
    <property type="match status" value="1"/>
</dbReference>
<dbReference type="SUPFAM" id="SSF101898">
    <property type="entry name" value="NHL repeat"/>
    <property type="match status" value="1"/>
</dbReference>
<accession>A0A844F6C3</accession>
<proteinExistence type="predicted"/>
<name>A0A844F6C3_CLOSV</name>
<dbReference type="Pfam" id="PF17170">
    <property type="entry name" value="DUF5128"/>
    <property type="match status" value="1"/>
</dbReference>